<organism evidence="2 3">
    <name type="scientific">Cannabis sativa</name>
    <name type="common">Hemp</name>
    <name type="synonym">Marijuana</name>
    <dbReference type="NCBI Taxonomy" id="3483"/>
    <lineage>
        <taxon>Eukaryota</taxon>
        <taxon>Viridiplantae</taxon>
        <taxon>Streptophyta</taxon>
        <taxon>Embryophyta</taxon>
        <taxon>Tracheophyta</taxon>
        <taxon>Spermatophyta</taxon>
        <taxon>Magnoliopsida</taxon>
        <taxon>eudicotyledons</taxon>
        <taxon>Gunneridae</taxon>
        <taxon>Pentapetalae</taxon>
        <taxon>rosids</taxon>
        <taxon>fabids</taxon>
        <taxon>Rosales</taxon>
        <taxon>Cannabaceae</taxon>
        <taxon>Cannabis</taxon>
    </lineage>
</organism>
<dbReference type="Proteomes" id="UP000525078">
    <property type="component" value="Unassembled WGS sequence"/>
</dbReference>
<protein>
    <recommendedName>
        <fullName evidence="1">RNase H type-1 domain-containing protein</fullName>
    </recommendedName>
</protein>
<dbReference type="GO" id="GO:0004523">
    <property type="term" value="F:RNA-DNA hybrid ribonuclease activity"/>
    <property type="evidence" value="ECO:0007669"/>
    <property type="project" value="InterPro"/>
</dbReference>
<evidence type="ECO:0000313" key="3">
    <source>
        <dbReference type="Proteomes" id="UP000525078"/>
    </source>
</evidence>
<comment type="caution">
    <text evidence="2">The sequence shown here is derived from an EMBL/GenBank/DDBJ whole genome shotgun (WGS) entry which is preliminary data.</text>
</comment>
<dbReference type="InterPro" id="IPR002156">
    <property type="entry name" value="RNaseH_domain"/>
</dbReference>
<name>A0A7J6GM73_CANSA</name>
<gene>
    <name evidence="2" type="ORF">F8388_018735</name>
</gene>
<dbReference type="Pfam" id="PF13456">
    <property type="entry name" value="RVT_3"/>
    <property type="match status" value="1"/>
</dbReference>
<feature type="domain" description="RNase H type-1" evidence="1">
    <location>
        <begin position="1"/>
        <end position="81"/>
    </location>
</feature>
<dbReference type="EMBL" id="JAATIP010000050">
    <property type="protein sequence ID" value="KAF4383983.1"/>
    <property type="molecule type" value="Genomic_DNA"/>
</dbReference>
<dbReference type="PANTHER" id="PTHR47074:SF11">
    <property type="entry name" value="REVERSE TRANSCRIPTASE-LIKE PROTEIN"/>
    <property type="match status" value="1"/>
</dbReference>
<evidence type="ECO:0000313" key="2">
    <source>
        <dbReference type="EMBL" id="KAF4383983.1"/>
    </source>
</evidence>
<dbReference type="PANTHER" id="PTHR47074">
    <property type="entry name" value="BNAC02G40300D PROTEIN"/>
    <property type="match status" value="1"/>
</dbReference>
<dbReference type="GO" id="GO:0003676">
    <property type="term" value="F:nucleic acid binding"/>
    <property type="evidence" value="ECO:0007669"/>
    <property type="project" value="InterPro"/>
</dbReference>
<evidence type="ECO:0000259" key="1">
    <source>
        <dbReference type="Pfam" id="PF13456"/>
    </source>
</evidence>
<accession>A0A7J6GM73</accession>
<reference evidence="2 3" key="1">
    <citation type="journal article" date="2020" name="bioRxiv">
        <title>Sequence and annotation of 42 cannabis genomes reveals extensive copy number variation in cannabinoid synthesis and pathogen resistance genes.</title>
        <authorList>
            <person name="Mckernan K.J."/>
            <person name="Helbert Y."/>
            <person name="Kane L.T."/>
            <person name="Ebling H."/>
            <person name="Zhang L."/>
            <person name="Liu B."/>
            <person name="Eaton Z."/>
            <person name="Mclaughlin S."/>
            <person name="Kingan S."/>
            <person name="Baybayan P."/>
            <person name="Concepcion G."/>
            <person name="Jordan M."/>
            <person name="Riva A."/>
            <person name="Barbazuk W."/>
            <person name="Harkins T."/>
        </authorList>
    </citation>
    <scope>NUCLEOTIDE SEQUENCE [LARGE SCALE GENOMIC DNA]</scope>
    <source>
        <strain evidence="3">cv. Jamaican Lion 4</strain>
        <tissue evidence="2">Leaf</tissue>
    </source>
</reference>
<sequence length="91" mass="10211">MAEPLAILYRLLLYSRLGFLNVDVESDCHRVMLALSNNMPMLSEFGSILFDIFAISSKVNVVSYLHCNRVNNTIAHKLAHLALSLENAMIC</sequence>
<dbReference type="InterPro" id="IPR052929">
    <property type="entry name" value="RNase_H-like_EbsB-rel"/>
</dbReference>
<dbReference type="AlphaFoldDB" id="A0A7J6GM73"/>
<proteinExistence type="predicted"/>